<name>A0AAW0J8V0_QUESU</name>
<keyword evidence="2" id="KW-1185">Reference proteome</keyword>
<accession>A0AAW0J8V0</accession>
<sequence>MLSILDMVSVRFLAQRQLIIPNENFDVHQKKDNIDGKVNGLKKTATKKGNRKDLNDITKQIIKHSYRNEKERTKKKEELFNVTQEMFLHDHKNCI</sequence>
<protein>
    <submittedName>
        <fullName evidence="1">Uncharacterized protein</fullName>
    </submittedName>
</protein>
<comment type="caution">
    <text evidence="1">The sequence shown here is derived from an EMBL/GenBank/DDBJ whole genome shotgun (WGS) entry which is preliminary data.</text>
</comment>
<reference evidence="1 2" key="1">
    <citation type="journal article" date="2018" name="Sci. Data">
        <title>The draft genome sequence of cork oak.</title>
        <authorList>
            <person name="Ramos A.M."/>
            <person name="Usie A."/>
            <person name="Barbosa P."/>
            <person name="Barros P.M."/>
            <person name="Capote T."/>
            <person name="Chaves I."/>
            <person name="Simoes F."/>
            <person name="Abreu I."/>
            <person name="Carrasquinho I."/>
            <person name="Faro C."/>
            <person name="Guimaraes J.B."/>
            <person name="Mendonca D."/>
            <person name="Nobrega F."/>
            <person name="Rodrigues L."/>
            <person name="Saibo N.J.M."/>
            <person name="Varela M.C."/>
            <person name="Egas C."/>
            <person name="Matos J."/>
            <person name="Miguel C.M."/>
            <person name="Oliveira M.M."/>
            <person name="Ricardo C.P."/>
            <person name="Goncalves S."/>
        </authorList>
    </citation>
    <scope>NUCLEOTIDE SEQUENCE [LARGE SCALE GENOMIC DNA]</scope>
    <source>
        <strain evidence="2">cv. HL8</strain>
    </source>
</reference>
<proteinExistence type="predicted"/>
<dbReference type="EMBL" id="PKMF04000652">
    <property type="protein sequence ID" value="KAK7822866.1"/>
    <property type="molecule type" value="Genomic_DNA"/>
</dbReference>
<gene>
    <name evidence="1" type="ORF">CFP56_036032</name>
</gene>
<dbReference type="AlphaFoldDB" id="A0AAW0J8V0"/>
<evidence type="ECO:0000313" key="2">
    <source>
        <dbReference type="Proteomes" id="UP000237347"/>
    </source>
</evidence>
<dbReference type="Proteomes" id="UP000237347">
    <property type="component" value="Unassembled WGS sequence"/>
</dbReference>
<evidence type="ECO:0000313" key="1">
    <source>
        <dbReference type="EMBL" id="KAK7822866.1"/>
    </source>
</evidence>
<organism evidence="1 2">
    <name type="scientific">Quercus suber</name>
    <name type="common">Cork oak</name>
    <dbReference type="NCBI Taxonomy" id="58331"/>
    <lineage>
        <taxon>Eukaryota</taxon>
        <taxon>Viridiplantae</taxon>
        <taxon>Streptophyta</taxon>
        <taxon>Embryophyta</taxon>
        <taxon>Tracheophyta</taxon>
        <taxon>Spermatophyta</taxon>
        <taxon>Magnoliopsida</taxon>
        <taxon>eudicotyledons</taxon>
        <taxon>Gunneridae</taxon>
        <taxon>Pentapetalae</taxon>
        <taxon>rosids</taxon>
        <taxon>fabids</taxon>
        <taxon>Fagales</taxon>
        <taxon>Fagaceae</taxon>
        <taxon>Quercus</taxon>
    </lineage>
</organism>